<evidence type="ECO:0000313" key="17">
    <source>
        <dbReference type="EMBL" id="ETX00202.1"/>
    </source>
</evidence>
<accession>W4LS25</accession>
<feature type="transmembrane region" description="Helical" evidence="14">
    <location>
        <begin position="288"/>
        <end position="310"/>
    </location>
</feature>
<dbReference type="HOGENOM" id="CLU_025947_1_0_7"/>
<keyword evidence="8 14" id="KW-1133">Transmembrane helix</keyword>
<evidence type="ECO:0000256" key="12">
    <source>
        <dbReference type="PIRSR" id="PIRSR627057-2"/>
    </source>
</evidence>
<evidence type="ECO:0000256" key="9">
    <source>
        <dbReference type="ARBA" id="ARBA00023049"/>
    </source>
</evidence>
<reference evidence="17 18" key="1">
    <citation type="journal article" date="2014" name="Nature">
        <title>An environmental bacterial taxon with a large and distinct metabolic repertoire.</title>
        <authorList>
            <person name="Wilson M.C."/>
            <person name="Mori T."/>
            <person name="Ruckert C."/>
            <person name="Uria A.R."/>
            <person name="Helf M.J."/>
            <person name="Takada K."/>
            <person name="Gernert C."/>
            <person name="Steffens U.A."/>
            <person name="Heycke N."/>
            <person name="Schmitt S."/>
            <person name="Rinke C."/>
            <person name="Helfrich E.J."/>
            <person name="Brachmann A.O."/>
            <person name="Gurgui C."/>
            <person name="Wakimoto T."/>
            <person name="Kracht M."/>
            <person name="Crusemann M."/>
            <person name="Hentschel U."/>
            <person name="Abe I."/>
            <person name="Matsunaga S."/>
            <person name="Kalinowski J."/>
            <person name="Takeyama H."/>
            <person name="Piel J."/>
        </authorList>
    </citation>
    <scope>NUCLEOTIDE SEQUENCE [LARGE SCALE GENOMIC DNA]</scope>
    <source>
        <strain evidence="18">TSY2</strain>
    </source>
</reference>
<dbReference type="GO" id="GO:0046872">
    <property type="term" value="F:metal ion binding"/>
    <property type="evidence" value="ECO:0007669"/>
    <property type="project" value="UniProtKB-KW"/>
</dbReference>
<feature type="transmembrane region" description="Helical" evidence="14">
    <location>
        <begin position="172"/>
        <end position="191"/>
    </location>
</feature>
<feature type="domain" description="CAAX prenyl protease 1 N-terminal" evidence="16">
    <location>
        <begin position="27"/>
        <end position="201"/>
    </location>
</feature>
<dbReference type="Pfam" id="PF16491">
    <property type="entry name" value="Peptidase_M48_N"/>
    <property type="match status" value="1"/>
</dbReference>
<gene>
    <name evidence="17" type="ORF">ETSY2_39525</name>
</gene>
<keyword evidence="7 12" id="KW-0862">Zinc</keyword>
<comment type="subcellular location">
    <subcellularLocation>
        <location evidence="1">Endoplasmic reticulum membrane</location>
        <topology evidence="1">Multi-pass membrane protein</topology>
    </subcellularLocation>
</comment>
<evidence type="ECO:0000256" key="10">
    <source>
        <dbReference type="ARBA" id="ARBA00023136"/>
    </source>
</evidence>
<name>W4LS25_9BACT</name>
<dbReference type="InterPro" id="IPR032456">
    <property type="entry name" value="Peptidase_M48_N"/>
</dbReference>
<organism evidence="17 18">
    <name type="scientific">Candidatus Entotheonella gemina</name>
    <dbReference type="NCBI Taxonomy" id="1429439"/>
    <lineage>
        <taxon>Bacteria</taxon>
        <taxon>Pseudomonadati</taxon>
        <taxon>Nitrospinota/Tectimicrobiota group</taxon>
        <taxon>Candidatus Tectimicrobiota</taxon>
        <taxon>Candidatus Entotheonellia</taxon>
        <taxon>Candidatus Entotheonellales</taxon>
        <taxon>Candidatus Entotheonellaceae</taxon>
        <taxon>Candidatus Entotheonella</taxon>
    </lineage>
</organism>
<evidence type="ECO:0000256" key="13">
    <source>
        <dbReference type="RuleBase" id="RU003983"/>
    </source>
</evidence>
<feature type="transmembrane region" description="Helical" evidence="14">
    <location>
        <begin position="60"/>
        <end position="79"/>
    </location>
</feature>
<keyword evidence="3 14" id="KW-0812">Transmembrane</keyword>
<evidence type="ECO:0000256" key="14">
    <source>
        <dbReference type="SAM" id="Phobius"/>
    </source>
</evidence>
<feature type="binding site" evidence="12">
    <location>
        <position position="278"/>
    </location>
    <ligand>
        <name>Zn(2+)</name>
        <dbReference type="ChEBI" id="CHEBI:29105"/>
        <note>catalytic</note>
    </ligand>
</feature>
<evidence type="ECO:0000256" key="8">
    <source>
        <dbReference type="ARBA" id="ARBA00022989"/>
    </source>
</evidence>
<feature type="transmembrane region" description="Helical" evidence="14">
    <location>
        <begin position="322"/>
        <end position="340"/>
    </location>
</feature>
<feature type="domain" description="Peptidase M48" evidence="15">
    <location>
        <begin position="208"/>
        <end position="409"/>
    </location>
</feature>
<evidence type="ECO:0000256" key="2">
    <source>
        <dbReference type="ARBA" id="ARBA00022670"/>
    </source>
</evidence>
<keyword evidence="5 13" id="KW-0378">Hydrolase</keyword>
<comment type="caution">
    <text evidence="17">The sequence shown here is derived from an EMBL/GenBank/DDBJ whole genome shotgun (WGS) entry which is preliminary data.</text>
</comment>
<sequence length="416" mass="46486">MNLYASIILVTLLVGYVLNLVADILNLRALKHEAPAELDGLYDQEAYRSSQIYTRVRTRFGWLSGTWMLAVMLVFWFAGGFQTLDAFVRSWPLGPIGRGLAYIGMLISGQALLSLPFQLYSTFVIEARFGFNQTTLATFCADRLKGMALAIVLGAPLLAGVLAFFMYAGPYAWLYCWVAVILFSLALQFIAPTWIMPLFNTFTPLAPGELREAILTYAKAVKFPIDDVYVMDGSKRSSKSNAFFTGFGRHKRIALFDTLVDAHTVPELLSVVAHEVGHYKLRHIVKNMVLSIVHTGVMLYLLSVFLHHPALFNAFYVVEPSVYAGLVFFGMLYAPVELLLSIGMQIVSRQHEYEADRYAVETAGNPNAMGDALKKLALHNLSNLTPHPFYVFLHYSHPPIWQRLQAISRLAAQSGV</sequence>
<evidence type="ECO:0000256" key="7">
    <source>
        <dbReference type="ARBA" id="ARBA00022833"/>
    </source>
</evidence>
<comment type="cofactor">
    <cofactor evidence="12 13">
        <name>Zn(2+)</name>
        <dbReference type="ChEBI" id="CHEBI:29105"/>
    </cofactor>
    <text evidence="12 13">Binds 1 zinc ion per subunit.</text>
</comment>
<feature type="binding site" evidence="12">
    <location>
        <position position="352"/>
    </location>
    <ligand>
        <name>Zn(2+)</name>
        <dbReference type="ChEBI" id="CHEBI:29105"/>
        <note>catalytic</note>
    </ligand>
</feature>
<keyword evidence="18" id="KW-1185">Reference proteome</keyword>
<keyword evidence="6" id="KW-0256">Endoplasmic reticulum</keyword>
<evidence type="ECO:0000256" key="1">
    <source>
        <dbReference type="ARBA" id="ARBA00004477"/>
    </source>
</evidence>
<evidence type="ECO:0000256" key="6">
    <source>
        <dbReference type="ARBA" id="ARBA00022824"/>
    </source>
</evidence>
<feature type="binding site" evidence="12">
    <location>
        <position position="274"/>
    </location>
    <ligand>
        <name>Zn(2+)</name>
        <dbReference type="ChEBI" id="CHEBI:29105"/>
        <note>catalytic</note>
    </ligand>
</feature>
<dbReference type="EMBL" id="AZHX01001756">
    <property type="protein sequence ID" value="ETX00202.1"/>
    <property type="molecule type" value="Genomic_DNA"/>
</dbReference>
<comment type="similarity">
    <text evidence="13">Belongs to the peptidase M48 family.</text>
</comment>
<keyword evidence="9 13" id="KW-0482">Metalloprotease</keyword>
<keyword evidence="10 14" id="KW-0472">Membrane</keyword>
<feature type="active site" description="Proton donor" evidence="11">
    <location>
        <position position="356"/>
    </location>
</feature>
<dbReference type="GO" id="GO:0071586">
    <property type="term" value="P:CAAX-box protein processing"/>
    <property type="evidence" value="ECO:0007669"/>
    <property type="project" value="InterPro"/>
</dbReference>
<feature type="transmembrane region" description="Helical" evidence="14">
    <location>
        <begin position="146"/>
        <end position="166"/>
    </location>
</feature>
<keyword evidence="4 12" id="KW-0479">Metal-binding</keyword>
<dbReference type="InterPro" id="IPR001915">
    <property type="entry name" value="Peptidase_M48"/>
</dbReference>
<evidence type="ECO:0000259" key="16">
    <source>
        <dbReference type="Pfam" id="PF16491"/>
    </source>
</evidence>
<feature type="transmembrane region" description="Helical" evidence="14">
    <location>
        <begin position="99"/>
        <end position="125"/>
    </location>
</feature>
<dbReference type="CDD" id="cd07343">
    <property type="entry name" value="M48A_Zmpste24p_like"/>
    <property type="match status" value="1"/>
</dbReference>
<dbReference type="Proteomes" id="UP000019140">
    <property type="component" value="Unassembled WGS sequence"/>
</dbReference>
<dbReference type="Pfam" id="PF01435">
    <property type="entry name" value="Peptidase_M48"/>
    <property type="match status" value="1"/>
</dbReference>
<evidence type="ECO:0000256" key="4">
    <source>
        <dbReference type="ARBA" id="ARBA00022723"/>
    </source>
</evidence>
<evidence type="ECO:0000256" key="11">
    <source>
        <dbReference type="PIRSR" id="PIRSR627057-1"/>
    </source>
</evidence>
<dbReference type="InterPro" id="IPR027057">
    <property type="entry name" value="CAXX_Prtase_1"/>
</dbReference>
<evidence type="ECO:0000313" key="18">
    <source>
        <dbReference type="Proteomes" id="UP000019140"/>
    </source>
</evidence>
<feature type="active site" evidence="11">
    <location>
        <position position="275"/>
    </location>
</feature>
<protein>
    <submittedName>
        <fullName evidence="17">Peptidase M48</fullName>
    </submittedName>
</protein>
<evidence type="ECO:0000256" key="5">
    <source>
        <dbReference type="ARBA" id="ARBA00022801"/>
    </source>
</evidence>
<feature type="transmembrane region" description="Helical" evidence="14">
    <location>
        <begin position="6"/>
        <end position="25"/>
    </location>
</feature>
<keyword evidence="2 13" id="KW-0645">Protease</keyword>
<evidence type="ECO:0000259" key="15">
    <source>
        <dbReference type="Pfam" id="PF01435"/>
    </source>
</evidence>
<dbReference type="AlphaFoldDB" id="W4LS25"/>
<dbReference type="FunFam" id="3.30.2010.10:FF:000002">
    <property type="entry name" value="CAAX prenyl protease"/>
    <property type="match status" value="1"/>
</dbReference>
<dbReference type="PANTHER" id="PTHR10120">
    <property type="entry name" value="CAAX PRENYL PROTEASE 1"/>
    <property type="match status" value="1"/>
</dbReference>
<evidence type="ECO:0000256" key="3">
    <source>
        <dbReference type="ARBA" id="ARBA00022692"/>
    </source>
</evidence>
<dbReference type="Gene3D" id="3.30.2010.10">
    <property type="entry name" value="Metalloproteases ('zincins'), catalytic domain"/>
    <property type="match status" value="1"/>
</dbReference>
<dbReference type="GO" id="GO:0004222">
    <property type="term" value="F:metalloendopeptidase activity"/>
    <property type="evidence" value="ECO:0007669"/>
    <property type="project" value="InterPro"/>
</dbReference>
<dbReference type="PATRIC" id="fig|1429439.4.peg.6662"/>
<proteinExistence type="inferred from homology"/>